<sequence length="67" mass="7401">MIAKSAVTREEFVADVAASRTAVGQHRVALPWISFAAPALINRIGLGTAMARWFVNYEHGVRVFERS</sequence>
<dbReference type="Proteomes" id="UP001429984">
    <property type="component" value="Unassembled WGS sequence"/>
</dbReference>
<comment type="caution">
    <text evidence="1">The sequence shown here is derived from an EMBL/GenBank/DDBJ whole genome shotgun (WGS) entry which is preliminary data.</text>
</comment>
<keyword evidence="2" id="KW-1185">Reference proteome</keyword>
<organism evidence="1 2">
    <name type="scientific">Lysobacter niastensis</name>
    <dbReference type="NCBI Taxonomy" id="380629"/>
    <lineage>
        <taxon>Bacteria</taxon>
        <taxon>Pseudomonadati</taxon>
        <taxon>Pseudomonadota</taxon>
        <taxon>Gammaproteobacteria</taxon>
        <taxon>Lysobacterales</taxon>
        <taxon>Lysobacteraceae</taxon>
        <taxon>Lysobacter</taxon>
    </lineage>
</organism>
<evidence type="ECO:0000313" key="2">
    <source>
        <dbReference type="Proteomes" id="UP001429984"/>
    </source>
</evidence>
<proteinExistence type="predicted"/>
<accession>A0ABS0B7J3</accession>
<dbReference type="EMBL" id="JADLZT010000007">
    <property type="protein sequence ID" value="MBF6024999.1"/>
    <property type="molecule type" value="Genomic_DNA"/>
</dbReference>
<protein>
    <submittedName>
        <fullName evidence="1">Uncharacterized protein</fullName>
    </submittedName>
</protein>
<evidence type="ECO:0000313" key="1">
    <source>
        <dbReference type="EMBL" id="MBF6024999.1"/>
    </source>
</evidence>
<name>A0ABS0B7J3_9GAMM</name>
<reference evidence="1 2" key="1">
    <citation type="submission" date="2020-11" db="EMBL/GenBank/DDBJ databases">
        <title>Draft Genome Sequence and Secondary Metabolite Biosynthetic Potential of the Lysobacter niastensis Type strain DSM 18481.</title>
        <authorList>
            <person name="Turrini P."/>
            <person name="Artuso I."/>
            <person name="Tescari M."/>
            <person name="Lugli G.A."/>
            <person name="Frangipani E."/>
            <person name="Ventura M."/>
            <person name="Visca P."/>
        </authorList>
    </citation>
    <scope>NUCLEOTIDE SEQUENCE [LARGE SCALE GENOMIC DNA]</scope>
    <source>
        <strain evidence="1 2">DSM 18481</strain>
    </source>
</reference>
<gene>
    <name evidence="1" type="ORF">IU514_13285</name>
</gene>
<dbReference type="RefSeq" id="WP_194931611.1">
    <property type="nucleotide sequence ID" value="NZ_JADLZT010000007.1"/>
</dbReference>